<gene>
    <name evidence="8" type="ORF">CDES_03425</name>
</gene>
<proteinExistence type="predicted"/>
<dbReference type="RefSeq" id="WP_053544258.1">
    <property type="nucleotide sequence ID" value="NZ_CP009220.1"/>
</dbReference>
<comment type="subcellular location">
    <subcellularLocation>
        <location evidence="1">Cell membrane</location>
        <topology evidence="1">Multi-pass membrane protein</topology>
    </subcellularLocation>
</comment>
<evidence type="ECO:0000313" key="8">
    <source>
        <dbReference type="EMBL" id="ALC05138.1"/>
    </source>
</evidence>
<dbReference type="PATRIC" id="fig|931089.4.peg.693"/>
<dbReference type="PANTHER" id="PTHR43124">
    <property type="entry name" value="PURINE EFFLUX PUMP PBUE"/>
    <property type="match status" value="1"/>
</dbReference>
<sequence length="418" mass="43754">MHESGKTPVKVVANQAPQAHGGHLKRRPIPRQTEISEVRRYIVMTALALGGFAIGVTEFVSMGLLSAIASDFAISEDQAGLIITIYAMGVVVGAPLITAFTGKLPRRRLLLILMAFFVVGNALSTLNASYEVLLLARFIAGLPHGAYFSVAGLAAASMAPTGQRGRAIAYVGMGLSVGTVAGVPAAQALGDAFGWAIAYVLVTVLGVMTLLALWFLMPHMTEMKPTSPLTELGALKNSQVWLTLGIGSIGFGGMFAVYTYISWTMTSQAGMPSSLIWIVLMAYGVGMIVGNYVGGRLADWNVDRGILLALVCIVIALSCFYFSSNNAILGTINFGLIGFFGSTLIPSLQIRLMDVAGRAQTLAASLNQSALNIGNALGAAIGGVVIGAGFSYSTPALAGAGLAFLAILVWFPMVKLRK</sequence>
<keyword evidence="9" id="KW-1185">Reference proteome</keyword>
<dbReference type="KEGG" id="cdx:CDES_03425"/>
<feature type="transmembrane region" description="Helical" evidence="6">
    <location>
        <begin position="275"/>
        <end position="293"/>
    </location>
</feature>
<dbReference type="EMBL" id="CP009220">
    <property type="protein sequence ID" value="ALC05138.1"/>
    <property type="molecule type" value="Genomic_DNA"/>
</dbReference>
<feature type="transmembrane region" description="Helical" evidence="6">
    <location>
        <begin position="238"/>
        <end position="263"/>
    </location>
</feature>
<evidence type="ECO:0000256" key="6">
    <source>
        <dbReference type="SAM" id="Phobius"/>
    </source>
</evidence>
<evidence type="ECO:0000256" key="5">
    <source>
        <dbReference type="ARBA" id="ARBA00023136"/>
    </source>
</evidence>
<dbReference type="Pfam" id="PF07690">
    <property type="entry name" value="MFS_1"/>
    <property type="match status" value="1"/>
</dbReference>
<keyword evidence="4 6" id="KW-1133">Transmembrane helix</keyword>
<keyword evidence="3 6" id="KW-0812">Transmembrane</keyword>
<dbReference type="PANTHER" id="PTHR43124:SF3">
    <property type="entry name" value="CHLORAMPHENICOL EFFLUX PUMP RV0191"/>
    <property type="match status" value="1"/>
</dbReference>
<evidence type="ECO:0000313" key="9">
    <source>
        <dbReference type="Proteomes" id="UP000068067"/>
    </source>
</evidence>
<dbReference type="OrthoDB" id="9814237at2"/>
<dbReference type="InterPro" id="IPR011701">
    <property type="entry name" value="MFS"/>
</dbReference>
<organism evidence="8 9">
    <name type="scientific">Corynebacterium deserti GIMN1.010</name>
    <dbReference type="NCBI Taxonomy" id="931089"/>
    <lineage>
        <taxon>Bacteria</taxon>
        <taxon>Bacillati</taxon>
        <taxon>Actinomycetota</taxon>
        <taxon>Actinomycetes</taxon>
        <taxon>Mycobacteriales</taxon>
        <taxon>Corynebacteriaceae</taxon>
        <taxon>Corynebacterium</taxon>
    </lineage>
</organism>
<dbReference type="Proteomes" id="UP000068067">
    <property type="component" value="Chromosome"/>
</dbReference>
<feature type="transmembrane region" description="Helical" evidence="6">
    <location>
        <begin position="134"/>
        <end position="155"/>
    </location>
</feature>
<feature type="transmembrane region" description="Helical" evidence="6">
    <location>
        <begin position="109"/>
        <end position="128"/>
    </location>
</feature>
<evidence type="ECO:0000256" key="3">
    <source>
        <dbReference type="ARBA" id="ARBA00022692"/>
    </source>
</evidence>
<evidence type="ECO:0000256" key="1">
    <source>
        <dbReference type="ARBA" id="ARBA00004651"/>
    </source>
</evidence>
<feature type="transmembrane region" description="Helical" evidence="6">
    <location>
        <begin position="81"/>
        <end position="102"/>
    </location>
</feature>
<dbReference type="InterPro" id="IPR020846">
    <property type="entry name" value="MFS_dom"/>
</dbReference>
<reference evidence="8 9" key="1">
    <citation type="submission" date="2014-08" db="EMBL/GenBank/DDBJ databases">
        <title>Complete genome sequence of Corynebacterium deserti GIMN1.010 (=DSM 45689), isolated from desert sand in western China.</title>
        <authorList>
            <person name="Ruckert C."/>
            <person name="Albersmeier A."/>
            <person name="Kalinowski J."/>
        </authorList>
    </citation>
    <scope>NUCLEOTIDE SEQUENCE [LARGE SCALE GENOMIC DNA]</scope>
    <source>
        <strain evidence="8 9">GIMN1.010</strain>
    </source>
</reference>
<evidence type="ECO:0000256" key="2">
    <source>
        <dbReference type="ARBA" id="ARBA00022475"/>
    </source>
</evidence>
<keyword evidence="2" id="KW-1003">Cell membrane</keyword>
<dbReference type="GO" id="GO:0022857">
    <property type="term" value="F:transmembrane transporter activity"/>
    <property type="evidence" value="ECO:0007669"/>
    <property type="project" value="InterPro"/>
</dbReference>
<dbReference type="PROSITE" id="PS50850">
    <property type="entry name" value="MFS"/>
    <property type="match status" value="1"/>
</dbReference>
<protein>
    <recommendedName>
        <fullName evidence="7">Major facilitator superfamily (MFS) profile domain-containing protein</fullName>
    </recommendedName>
</protein>
<feature type="transmembrane region" description="Helical" evidence="6">
    <location>
        <begin position="192"/>
        <end position="217"/>
    </location>
</feature>
<dbReference type="InterPro" id="IPR036259">
    <property type="entry name" value="MFS_trans_sf"/>
</dbReference>
<feature type="transmembrane region" description="Helical" evidence="6">
    <location>
        <begin position="329"/>
        <end position="348"/>
    </location>
</feature>
<keyword evidence="5 6" id="KW-0472">Membrane</keyword>
<feature type="transmembrane region" description="Helical" evidence="6">
    <location>
        <begin position="369"/>
        <end position="390"/>
    </location>
</feature>
<feature type="transmembrane region" description="Helical" evidence="6">
    <location>
        <begin position="305"/>
        <end position="323"/>
    </location>
</feature>
<dbReference type="CDD" id="cd17324">
    <property type="entry name" value="MFS_NepI_like"/>
    <property type="match status" value="1"/>
</dbReference>
<feature type="transmembrane region" description="Helical" evidence="6">
    <location>
        <begin position="41"/>
        <end position="69"/>
    </location>
</feature>
<name>A0A0M4CI71_9CORY</name>
<dbReference type="STRING" id="931089.CDES_03425"/>
<feature type="transmembrane region" description="Helical" evidence="6">
    <location>
        <begin position="396"/>
        <end position="414"/>
    </location>
</feature>
<accession>A0A0M4CI71</accession>
<dbReference type="Gene3D" id="1.20.1250.20">
    <property type="entry name" value="MFS general substrate transporter like domains"/>
    <property type="match status" value="2"/>
</dbReference>
<evidence type="ECO:0000256" key="4">
    <source>
        <dbReference type="ARBA" id="ARBA00022989"/>
    </source>
</evidence>
<dbReference type="GO" id="GO:0005886">
    <property type="term" value="C:plasma membrane"/>
    <property type="evidence" value="ECO:0007669"/>
    <property type="project" value="UniProtKB-SubCell"/>
</dbReference>
<evidence type="ECO:0000259" key="7">
    <source>
        <dbReference type="PROSITE" id="PS50850"/>
    </source>
</evidence>
<dbReference type="SUPFAM" id="SSF103473">
    <property type="entry name" value="MFS general substrate transporter"/>
    <property type="match status" value="1"/>
</dbReference>
<dbReference type="InterPro" id="IPR050189">
    <property type="entry name" value="MFS_Efflux_Transporters"/>
</dbReference>
<feature type="transmembrane region" description="Helical" evidence="6">
    <location>
        <begin position="167"/>
        <end position="186"/>
    </location>
</feature>
<dbReference type="AlphaFoldDB" id="A0A0M4CI71"/>
<feature type="domain" description="Major facilitator superfamily (MFS) profile" evidence="7">
    <location>
        <begin position="43"/>
        <end position="418"/>
    </location>
</feature>